<name>A0A316GKB1_9RHOB</name>
<evidence type="ECO:0000313" key="1">
    <source>
        <dbReference type="EMBL" id="PWK55267.1"/>
    </source>
</evidence>
<organism evidence="1 2">
    <name type="scientific">Silicimonas algicola</name>
    <dbReference type="NCBI Taxonomy" id="1826607"/>
    <lineage>
        <taxon>Bacteria</taxon>
        <taxon>Pseudomonadati</taxon>
        <taxon>Pseudomonadota</taxon>
        <taxon>Alphaproteobacteria</taxon>
        <taxon>Rhodobacterales</taxon>
        <taxon>Paracoccaceae</taxon>
    </lineage>
</organism>
<comment type="caution">
    <text evidence="1">The sequence shown here is derived from an EMBL/GenBank/DDBJ whole genome shotgun (WGS) entry which is preliminary data.</text>
</comment>
<dbReference type="KEGG" id="salo:EF888_06545"/>
<dbReference type="Proteomes" id="UP000245390">
    <property type="component" value="Unassembled WGS sequence"/>
</dbReference>
<gene>
    <name evidence="1" type="ORF">C8D95_108146</name>
</gene>
<dbReference type="EMBL" id="QGGV01000008">
    <property type="protein sequence ID" value="PWK55267.1"/>
    <property type="molecule type" value="Genomic_DNA"/>
</dbReference>
<proteinExistence type="predicted"/>
<keyword evidence="2" id="KW-1185">Reference proteome</keyword>
<sequence>MTGIVSYGDIAVATRRSISSVNMFSALSRPKSMPYKGIKLNGSHLPTRFYDIENVVSWLWTAYAHMDNVTERNLRTLALQNAEAYGDV</sequence>
<accession>A0A316GKB1</accession>
<protein>
    <submittedName>
        <fullName evidence="1">Uncharacterized protein</fullName>
    </submittedName>
</protein>
<evidence type="ECO:0000313" key="2">
    <source>
        <dbReference type="Proteomes" id="UP000245390"/>
    </source>
</evidence>
<dbReference type="RefSeq" id="WP_109760262.1">
    <property type="nucleotide sequence ID" value="NZ_CP034588.1"/>
</dbReference>
<dbReference type="AlphaFoldDB" id="A0A316GKB1"/>
<reference evidence="1 2" key="1">
    <citation type="submission" date="2018-05" db="EMBL/GenBank/DDBJ databases">
        <title>Genomic Encyclopedia of Type Strains, Phase IV (KMG-IV): sequencing the most valuable type-strain genomes for metagenomic binning, comparative biology and taxonomic classification.</title>
        <authorList>
            <person name="Goeker M."/>
        </authorList>
    </citation>
    <scope>NUCLEOTIDE SEQUENCE [LARGE SCALE GENOMIC DNA]</scope>
    <source>
        <strain evidence="1 2">DSM 103371</strain>
    </source>
</reference>